<protein>
    <submittedName>
        <fullName evidence="1">Uncharacterized protein</fullName>
    </submittedName>
</protein>
<reference evidence="1 2" key="1">
    <citation type="journal article" date="2018" name="Front. Plant Sci.">
        <title>Red Clover (Trifolium pratense) and Zigzag Clover (T. medium) - A Picture of Genomic Similarities and Differences.</title>
        <authorList>
            <person name="Dluhosova J."/>
            <person name="Istvanek J."/>
            <person name="Nedelnik J."/>
            <person name="Repkova J."/>
        </authorList>
    </citation>
    <scope>NUCLEOTIDE SEQUENCE [LARGE SCALE GENOMIC DNA]</scope>
    <source>
        <strain evidence="2">cv. 10/8</strain>
        <tissue evidence="1">Leaf</tissue>
    </source>
</reference>
<organism evidence="1 2">
    <name type="scientific">Trifolium medium</name>
    <dbReference type="NCBI Taxonomy" id="97028"/>
    <lineage>
        <taxon>Eukaryota</taxon>
        <taxon>Viridiplantae</taxon>
        <taxon>Streptophyta</taxon>
        <taxon>Embryophyta</taxon>
        <taxon>Tracheophyta</taxon>
        <taxon>Spermatophyta</taxon>
        <taxon>Magnoliopsida</taxon>
        <taxon>eudicotyledons</taxon>
        <taxon>Gunneridae</taxon>
        <taxon>Pentapetalae</taxon>
        <taxon>rosids</taxon>
        <taxon>fabids</taxon>
        <taxon>Fabales</taxon>
        <taxon>Fabaceae</taxon>
        <taxon>Papilionoideae</taxon>
        <taxon>50 kb inversion clade</taxon>
        <taxon>NPAAA clade</taxon>
        <taxon>Hologalegina</taxon>
        <taxon>IRL clade</taxon>
        <taxon>Trifolieae</taxon>
        <taxon>Trifolium</taxon>
    </lineage>
</organism>
<dbReference type="EMBL" id="LXQA010711834">
    <property type="protein sequence ID" value="MCI67217.1"/>
    <property type="molecule type" value="Genomic_DNA"/>
</dbReference>
<evidence type="ECO:0000313" key="2">
    <source>
        <dbReference type="Proteomes" id="UP000265520"/>
    </source>
</evidence>
<dbReference type="Proteomes" id="UP000265520">
    <property type="component" value="Unassembled WGS sequence"/>
</dbReference>
<keyword evidence="2" id="KW-1185">Reference proteome</keyword>
<evidence type="ECO:0000313" key="1">
    <source>
        <dbReference type="EMBL" id="MCI67217.1"/>
    </source>
</evidence>
<accession>A0A392U390</accession>
<dbReference type="AlphaFoldDB" id="A0A392U390"/>
<feature type="non-terminal residue" evidence="1">
    <location>
        <position position="55"/>
    </location>
</feature>
<comment type="caution">
    <text evidence="1">The sequence shown here is derived from an EMBL/GenBank/DDBJ whole genome shotgun (WGS) entry which is preliminary data.</text>
</comment>
<sequence length="55" mass="6373">MEGVLKGGPWTFDNNMLILEQVQLGMQIEQIPLNHAEFWEQIHNLPVGLMKEINK</sequence>
<proteinExistence type="predicted"/>
<name>A0A392U390_9FABA</name>